<feature type="compositionally biased region" description="Low complexity" evidence="11">
    <location>
        <begin position="999"/>
        <end position="1017"/>
    </location>
</feature>
<dbReference type="OrthoDB" id="272139at2759"/>
<feature type="transmembrane region" description="Helical" evidence="12">
    <location>
        <begin position="918"/>
        <end position="937"/>
    </location>
</feature>
<evidence type="ECO:0000256" key="3">
    <source>
        <dbReference type="ARBA" id="ARBA00008695"/>
    </source>
</evidence>
<evidence type="ECO:0000256" key="6">
    <source>
        <dbReference type="ARBA" id="ARBA00022692"/>
    </source>
</evidence>
<name>A0A316YLK3_9BASI</name>
<protein>
    <submittedName>
        <fullName evidence="13">Uncharacterized protein</fullName>
    </submittedName>
</protein>
<dbReference type="AlphaFoldDB" id="A0A316YLK3"/>
<sequence>PAASAAAILLFLLAIQAGALWIFTKGFLLTRTTLEGVAHCDRAPVETWQPPRPIDQVEAPLTRTEQDILQWQESLLKHAECTLPSTYDRAFVLIIDALRYDFIAPIERNDTTANPFFHDVFRLPPQKDRESRESNQHLSFLAHFLADAPTTTLQRLKGLTTGTLPTFIDAGSNFGGAEITEDNWISQLKRKLADSQASSNKLGFAGDDTWVTVFPSLFDPDWTFPYDSFNVEDLDSVDQGVKEKLLPLLESKNNDWRLLIGHTLGVDHVGHRLGTSHPRMRTKLEEMDDMVKVIIDNLPKDSLFVLLGDHGMDDKGDHGGDGELEVGSGLWMYARQDRARKGSNVEKIAADVLRGLNSGDIEPHVQFSPLRPSEQGHRSVAQIDLVPTMSLLMGLPIPFNNLGTVIPEVFLQQAVDAAQAKNRLLRALRVNAIQIHRYLNAYAAESRDLQPFEASIRHDWHQALLKDEIYARLLHQGASSEAVEHAELEASRAYLNFTRSSLVRARSVWAKFELFKIAAGLALLGMSLATCLTLRNAARRGIRSSLDVTDLASDVYTSTCLGAAGGATAGLLCKLFSIFFVPVGPLQAFSVLDSIISGAALGSQLSLNFSSKDGAFRSLALPSDGHGYIGMLLPFLHAVAFSSNSFTVHEDKIVLALVMVVIIYRGVQGFVASPTARLRLRIPALMAATALLLRLAAFSRICREEQAPDCRSTFYGAGDMSSNSPIAILFAYVLSFFLPTLIGYALGISRSFAGVAPLFINWLVRPALLAGAGFWLIDWLLTSNILGSELSPASQGALKWAKMALARADMMLIVVIGVAFWAFSPLCLELKRENPQAPGAPTTRLIVLGFANSLGSSYLLLLSLVTALLFLVAQSTGQIVLVLAFLVIVCCAEAGDGERDGRLLNEALAKAAIPGSPTVTFLEVATVALVGFVTFFATGHQATFASIQWRTAFVGFDTVVYPFSPLLVALNSFGPVALLPAMAVPLLVLWNLAPRPRRGASQQQQQQQQQGSAAQAAPEEERMPTLAVLLDASLSFILYHSIVTFSSALFAAHFKRHLMLFKIWTPRFMTGAVTLLVSHVGLIIGVLAAANIMSKVIITFGSRF</sequence>
<dbReference type="PANTHER" id="PTHR23071">
    <property type="entry name" value="PHOSPHATIDYLINOSITOL GLYCAN"/>
    <property type="match status" value="1"/>
</dbReference>
<comment type="similarity">
    <text evidence="3">Belongs to the PIGG/PIGN/PIGO family. PIGO subfamily.</text>
</comment>
<feature type="transmembrane region" description="Helical" evidence="12">
    <location>
        <begin position="628"/>
        <end position="647"/>
    </location>
</feature>
<feature type="non-terminal residue" evidence="13">
    <location>
        <position position="1"/>
    </location>
</feature>
<dbReference type="Proteomes" id="UP000245768">
    <property type="component" value="Unassembled WGS sequence"/>
</dbReference>
<dbReference type="InterPro" id="IPR039524">
    <property type="entry name" value="PIGO/GPI13"/>
</dbReference>
<dbReference type="InterPro" id="IPR037675">
    <property type="entry name" value="PIG-O_N"/>
</dbReference>
<evidence type="ECO:0000256" key="5">
    <source>
        <dbReference type="ARBA" id="ARBA00022679"/>
    </source>
</evidence>
<feature type="transmembrane region" description="Helical" evidence="12">
    <location>
        <begin position="555"/>
        <end position="580"/>
    </location>
</feature>
<keyword evidence="7" id="KW-0256">Endoplasmic reticulum</keyword>
<dbReference type="InterPro" id="IPR002591">
    <property type="entry name" value="Phosphodiest/P_Trfase"/>
</dbReference>
<dbReference type="InterPro" id="IPR017850">
    <property type="entry name" value="Alkaline_phosphatase_core_sf"/>
</dbReference>
<feature type="transmembrane region" description="Helical" evidence="12">
    <location>
        <begin position="726"/>
        <end position="746"/>
    </location>
</feature>
<keyword evidence="6 12" id="KW-0812">Transmembrane</keyword>
<accession>A0A316YLK3</accession>
<evidence type="ECO:0000256" key="9">
    <source>
        <dbReference type="ARBA" id="ARBA00023136"/>
    </source>
</evidence>
<dbReference type="GeneID" id="37040455"/>
<dbReference type="SUPFAM" id="SSF53649">
    <property type="entry name" value="Alkaline phosphatase-like"/>
    <property type="match status" value="1"/>
</dbReference>
<evidence type="ECO:0000256" key="10">
    <source>
        <dbReference type="ARBA" id="ARBA00023180"/>
    </source>
</evidence>
<proteinExistence type="inferred from homology"/>
<feature type="transmembrane region" description="Helical" evidence="12">
    <location>
        <begin position="845"/>
        <end position="873"/>
    </location>
</feature>
<dbReference type="FunCoup" id="A0A316YLK3">
    <property type="interactions" value="130"/>
</dbReference>
<dbReference type="GO" id="GO:0051377">
    <property type="term" value="F:mannose-ethanolamine phosphotransferase activity"/>
    <property type="evidence" value="ECO:0007669"/>
    <property type="project" value="InterPro"/>
</dbReference>
<feature type="transmembrane region" description="Helical" evidence="12">
    <location>
        <begin position="514"/>
        <end position="534"/>
    </location>
</feature>
<feature type="transmembrane region" description="Helical" evidence="12">
    <location>
        <begin position="879"/>
        <end position="897"/>
    </location>
</feature>
<dbReference type="Pfam" id="PF01663">
    <property type="entry name" value="Phosphodiest"/>
    <property type="match status" value="1"/>
</dbReference>
<dbReference type="RefSeq" id="XP_025377269.1">
    <property type="nucleotide sequence ID" value="XM_025518539.1"/>
</dbReference>
<reference evidence="13 14" key="1">
    <citation type="journal article" date="2018" name="Mol. Biol. Evol.">
        <title>Broad Genomic Sampling Reveals a Smut Pathogenic Ancestry of the Fungal Clade Ustilaginomycotina.</title>
        <authorList>
            <person name="Kijpornyongpan T."/>
            <person name="Mondo S.J."/>
            <person name="Barry K."/>
            <person name="Sandor L."/>
            <person name="Lee J."/>
            <person name="Lipzen A."/>
            <person name="Pangilinan J."/>
            <person name="LaButti K."/>
            <person name="Hainaut M."/>
            <person name="Henrissat B."/>
            <person name="Grigoriev I.V."/>
            <person name="Spatafora J.W."/>
            <person name="Aime M.C."/>
        </authorList>
    </citation>
    <scope>NUCLEOTIDE SEQUENCE [LARGE SCALE GENOMIC DNA]</scope>
    <source>
        <strain evidence="13 14">MCA 4198</strain>
    </source>
</reference>
<keyword evidence="4" id="KW-0337">GPI-anchor biosynthesis</keyword>
<keyword evidence="8 12" id="KW-1133">Transmembrane helix</keyword>
<evidence type="ECO:0000256" key="4">
    <source>
        <dbReference type="ARBA" id="ARBA00022502"/>
    </source>
</evidence>
<feature type="transmembrane region" description="Helical" evidence="12">
    <location>
        <begin position="758"/>
        <end position="777"/>
    </location>
</feature>
<evidence type="ECO:0000256" key="2">
    <source>
        <dbReference type="ARBA" id="ARBA00004687"/>
    </source>
</evidence>
<keyword evidence="10" id="KW-0325">Glycoprotein</keyword>
<keyword evidence="5" id="KW-0808">Transferase</keyword>
<dbReference type="EMBL" id="KZ819636">
    <property type="protein sequence ID" value="PWN90071.1"/>
    <property type="molecule type" value="Genomic_DNA"/>
</dbReference>
<evidence type="ECO:0000313" key="13">
    <source>
        <dbReference type="EMBL" id="PWN90071.1"/>
    </source>
</evidence>
<evidence type="ECO:0000256" key="11">
    <source>
        <dbReference type="SAM" id="MobiDB-lite"/>
    </source>
</evidence>
<comment type="pathway">
    <text evidence="2">Glycolipid biosynthesis; glycosylphosphatidylinositol-anchor biosynthesis.</text>
</comment>
<dbReference type="Gene3D" id="3.40.720.10">
    <property type="entry name" value="Alkaline Phosphatase, subunit A"/>
    <property type="match status" value="1"/>
</dbReference>
<evidence type="ECO:0000256" key="12">
    <source>
        <dbReference type="SAM" id="Phobius"/>
    </source>
</evidence>
<evidence type="ECO:0000313" key="14">
    <source>
        <dbReference type="Proteomes" id="UP000245768"/>
    </source>
</evidence>
<keyword evidence="9 12" id="KW-0472">Membrane</keyword>
<feature type="transmembrane region" description="Helical" evidence="12">
    <location>
        <begin position="653"/>
        <end position="672"/>
    </location>
</feature>
<dbReference type="STRING" id="215250.A0A316YLK3"/>
<dbReference type="GO" id="GO:0006506">
    <property type="term" value="P:GPI anchor biosynthetic process"/>
    <property type="evidence" value="ECO:0007669"/>
    <property type="project" value="UniProtKB-UniPathway"/>
</dbReference>
<dbReference type="InParanoid" id="A0A316YLK3"/>
<feature type="non-terminal residue" evidence="13">
    <location>
        <position position="1104"/>
    </location>
</feature>
<dbReference type="UniPathway" id="UPA00196"/>
<feature type="region of interest" description="Disordered" evidence="11">
    <location>
        <begin position="999"/>
        <end position="1019"/>
    </location>
</feature>
<evidence type="ECO:0000256" key="7">
    <source>
        <dbReference type="ARBA" id="ARBA00022824"/>
    </source>
</evidence>
<feature type="transmembrane region" description="Helical" evidence="12">
    <location>
        <begin position="1028"/>
        <end position="1052"/>
    </location>
</feature>
<feature type="transmembrane region" description="Helical" evidence="12">
    <location>
        <begin position="973"/>
        <end position="993"/>
    </location>
</feature>
<dbReference type="PANTHER" id="PTHR23071:SF1">
    <property type="entry name" value="GPI ETHANOLAMINE PHOSPHATE TRANSFERASE 3"/>
    <property type="match status" value="1"/>
</dbReference>
<gene>
    <name evidence="13" type="ORF">FA10DRAFT_219955</name>
</gene>
<evidence type="ECO:0000256" key="8">
    <source>
        <dbReference type="ARBA" id="ARBA00022989"/>
    </source>
</evidence>
<comment type="subcellular location">
    <subcellularLocation>
        <location evidence="1">Endoplasmic reticulum membrane</location>
        <topology evidence="1">Multi-pass membrane protein</topology>
    </subcellularLocation>
</comment>
<dbReference type="CDD" id="cd16023">
    <property type="entry name" value="GPI_EPT_3"/>
    <property type="match status" value="1"/>
</dbReference>
<feature type="transmembrane region" description="Helical" evidence="12">
    <location>
        <begin position="1072"/>
        <end position="1093"/>
    </location>
</feature>
<organism evidence="13 14">
    <name type="scientific">Acaromyces ingoldii</name>
    <dbReference type="NCBI Taxonomy" id="215250"/>
    <lineage>
        <taxon>Eukaryota</taxon>
        <taxon>Fungi</taxon>
        <taxon>Dikarya</taxon>
        <taxon>Basidiomycota</taxon>
        <taxon>Ustilaginomycotina</taxon>
        <taxon>Exobasidiomycetes</taxon>
        <taxon>Exobasidiales</taxon>
        <taxon>Cryptobasidiaceae</taxon>
        <taxon>Acaromyces</taxon>
    </lineage>
</organism>
<feature type="transmembrane region" description="Helical" evidence="12">
    <location>
        <begin position="804"/>
        <end position="824"/>
    </location>
</feature>
<evidence type="ECO:0000256" key="1">
    <source>
        <dbReference type="ARBA" id="ARBA00004477"/>
    </source>
</evidence>
<dbReference type="GO" id="GO:0005789">
    <property type="term" value="C:endoplasmic reticulum membrane"/>
    <property type="evidence" value="ECO:0007669"/>
    <property type="project" value="UniProtKB-SubCell"/>
</dbReference>
<keyword evidence="14" id="KW-1185">Reference proteome</keyword>